<dbReference type="PANTHER" id="PTHR37811:SF2">
    <property type="entry name" value="ABM DOMAIN-CONTAINING PROTEIN"/>
    <property type="match status" value="1"/>
</dbReference>
<dbReference type="InterPro" id="IPR011008">
    <property type="entry name" value="Dimeric_a/b-barrel"/>
</dbReference>
<keyword evidence="1" id="KW-0503">Monooxygenase</keyword>
<dbReference type="PANTHER" id="PTHR37811">
    <property type="entry name" value="BLL5343 PROTEIN"/>
    <property type="match status" value="1"/>
</dbReference>
<sequence length="102" mass="12107">MKNNEPYYAVIFTSTKTIEDNGYNQMAIQMEELAQKQPGFLGIESARESVGITVSYWQSLEAIANWKNHADHTFAQHKGNKEWYTWYKVRICKVEREYEFFK</sequence>
<keyword evidence="1" id="KW-0560">Oxidoreductase</keyword>
<evidence type="ECO:0000313" key="2">
    <source>
        <dbReference type="Proteomes" id="UP000183257"/>
    </source>
</evidence>
<dbReference type="AlphaFoldDB" id="A0A1K1Q7M2"/>
<gene>
    <name evidence="1" type="ORF">SAMN05660313_02414</name>
</gene>
<dbReference type="EMBL" id="FPIY01000003">
    <property type="protein sequence ID" value="SFW55737.1"/>
    <property type="molecule type" value="Genomic_DNA"/>
</dbReference>
<organism evidence="1 2">
    <name type="scientific">Cellulophaga fucicola</name>
    <dbReference type="NCBI Taxonomy" id="76595"/>
    <lineage>
        <taxon>Bacteria</taxon>
        <taxon>Pseudomonadati</taxon>
        <taxon>Bacteroidota</taxon>
        <taxon>Flavobacteriia</taxon>
        <taxon>Flavobacteriales</taxon>
        <taxon>Flavobacteriaceae</taxon>
        <taxon>Cellulophaga</taxon>
    </lineage>
</organism>
<dbReference type="Gene3D" id="3.30.70.100">
    <property type="match status" value="1"/>
</dbReference>
<dbReference type="InterPro" id="IPR052936">
    <property type="entry name" value="Jasmonate_Hydroxylase-like"/>
</dbReference>
<dbReference type="STRING" id="76595.SAMN05660313_02414"/>
<protein>
    <submittedName>
        <fullName evidence="1">Heme-degrading monooxygenase HmoA</fullName>
    </submittedName>
</protein>
<keyword evidence="2" id="KW-1185">Reference proteome</keyword>
<evidence type="ECO:0000313" key="1">
    <source>
        <dbReference type="EMBL" id="SFW55737.1"/>
    </source>
</evidence>
<reference evidence="2" key="1">
    <citation type="submission" date="2016-11" db="EMBL/GenBank/DDBJ databases">
        <authorList>
            <person name="Varghese N."/>
            <person name="Submissions S."/>
        </authorList>
    </citation>
    <scope>NUCLEOTIDE SEQUENCE [LARGE SCALE GENOMIC DNA]</scope>
    <source>
        <strain evidence="2">DSM 24786</strain>
    </source>
</reference>
<dbReference type="GO" id="GO:0004497">
    <property type="term" value="F:monooxygenase activity"/>
    <property type="evidence" value="ECO:0007669"/>
    <property type="project" value="UniProtKB-KW"/>
</dbReference>
<dbReference type="SUPFAM" id="SSF54909">
    <property type="entry name" value="Dimeric alpha+beta barrel"/>
    <property type="match status" value="1"/>
</dbReference>
<dbReference type="Proteomes" id="UP000183257">
    <property type="component" value="Unassembled WGS sequence"/>
</dbReference>
<proteinExistence type="predicted"/>
<dbReference type="RefSeq" id="WP_072304048.1">
    <property type="nucleotide sequence ID" value="NZ_FPIY01000003.1"/>
</dbReference>
<name>A0A1K1Q7M2_9FLAO</name>
<dbReference type="OrthoDB" id="9798439at2"/>
<accession>A0A1K1Q7M2</accession>